<keyword evidence="2 6" id="KW-0285">Flavoprotein</keyword>
<dbReference type="HAMAP" id="MF_01629">
    <property type="entry name" value="PdxH"/>
    <property type="match status" value="1"/>
</dbReference>
<comment type="pathway">
    <text evidence="6">Cofactor metabolism; pyridoxal 5'-phosphate salvage; pyridoxal 5'-phosphate from pyridoxamine 5'-phosphate: step 1/1.</text>
</comment>
<proteinExistence type="inferred from homology"/>
<evidence type="ECO:0000256" key="4">
    <source>
        <dbReference type="ARBA" id="ARBA00023002"/>
    </source>
</evidence>
<feature type="binding site" evidence="6">
    <location>
        <position position="123"/>
    </location>
    <ligand>
        <name>substrate</name>
    </ligand>
</feature>
<evidence type="ECO:0000256" key="5">
    <source>
        <dbReference type="ARBA" id="ARBA00023096"/>
    </source>
</evidence>
<dbReference type="EMBL" id="JACRAF010000020">
    <property type="protein sequence ID" value="MBI4921419.1"/>
    <property type="molecule type" value="Genomic_DNA"/>
</dbReference>
<dbReference type="Gene3D" id="2.30.110.10">
    <property type="entry name" value="Electron Transport, Fmn-binding Protein, Chain A"/>
    <property type="match status" value="1"/>
</dbReference>
<dbReference type="PANTHER" id="PTHR10851:SF0">
    <property type="entry name" value="PYRIDOXINE-5'-PHOSPHATE OXIDASE"/>
    <property type="match status" value="1"/>
</dbReference>
<dbReference type="PANTHER" id="PTHR10851">
    <property type="entry name" value="PYRIDOXINE-5-PHOSPHATE OXIDASE"/>
    <property type="match status" value="1"/>
</dbReference>
<dbReference type="GO" id="GO:0010181">
    <property type="term" value="F:FMN binding"/>
    <property type="evidence" value="ECO:0007669"/>
    <property type="project" value="UniProtKB-UniRule"/>
</dbReference>
<feature type="binding site" evidence="6">
    <location>
        <position position="127"/>
    </location>
    <ligand>
        <name>substrate</name>
    </ligand>
</feature>
<comment type="subunit">
    <text evidence="6">Homodimer.</text>
</comment>
<evidence type="ECO:0000259" key="8">
    <source>
        <dbReference type="Pfam" id="PF01243"/>
    </source>
</evidence>
<dbReference type="Pfam" id="PF01243">
    <property type="entry name" value="PNPOx_N"/>
    <property type="match status" value="1"/>
</dbReference>
<dbReference type="InterPro" id="IPR019576">
    <property type="entry name" value="Pyridoxamine_oxidase_dimer_C"/>
</dbReference>
<dbReference type="EC" id="1.4.3.5" evidence="6"/>
<dbReference type="GO" id="GO:0004733">
    <property type="term" value="F:pyridoxamine phosphate oxidase activity"/>
    <property type="evidence" value="ECO:0007669"/>
    <property type="project" value="UniProtKB-UniRule"/>
</dbReference>
<dbReference type="GO" id="GO:0008615">
    <property type="term" value="P:pyridoxine biosynthetic process"/>
    <property type="evidence" value="ECO:0007669"/>
    <property type="project" value="UniProtKB-UniRule"/>
</dbReference>
<evidence type="ECO:0000256" key="6">
    <source>
        <dbReference type="HAMAP-Rule" id="MF_01629"/>
    </source>
</evidence>
<dbReference type="InterPro" id="IPR011576">
    <property type="entry name" value="Pyridox_Oxase_N"/>
</dbReference>
<feature type="binding site" evidence="6 7">
    <location>
        <begin position="72"/>
        <end position="73"/>
    </location>
    <ligand>
        <name>FMN</name>
        <dbReference type="ChEBI" id="CHEBI:58210"/>
    </ligand>
</feature>
<dbReference type="PIRSF" id="PIRSF000190">
    <property type="entry name" value="Pyd_amn-ph_oxd"/>
    <property type="match status" value="1"/>
</dbReference>
<evidence type="ECO:0000256" key="2">
    <source>
        <dbReference type="ARBA" id="ARBA00022630"/>
    </source>
</evidence>
<dbReference type="Pfam" id="PF10590">
    <property type="entry name" value="PNP_phzG_C"/>
    <property type="match status" value="1"/>
</dbReference>
<comment type="caution">
    <text evidence="10">The sequence shown here is derived from an EMBL/GenBank/DDBJ whole genome shotgun (WGS) entry which is preliminary data.</text>
</comment>
<feature type="binding site" evidence="6 7">
    <location>
        <position position="182"/>
    </location>
    <ligand>
        <name>FMN</name>
        <dbReference type="ChEBI" id="CHEBI:58210"/>
    </ligand>
</feature>
<dbReference type="Proteomes" id="UP000782610">
    <property type="component" value="Unassembled WGS sequence"/>
</dbReference>
<dbReference type="NCBIfam" id="TIGR00558">
    <property type="entry name" value="pdxH"/>
    <property type="match status" value="1"/>
</dbReference>
<evidence type="ECO:0000313" key="11">
    <source>
        <dbReference type="Proteomes" id="UP000782610"/>
    </source>
</evidence>
<keyword evidence="4 6" id="KW-0560">Oxidoreductase</keyword>
<comment type="catalytic activity">
    <reaction evidence="6">
        <text>pyridoxamine 5'-phosphate + O2 + H2O = pyridoxal 5'-phosphate + H2O2 + NH4(+)</text>
        <dbReference type="Rhea" id="RHEA:15817"/>
        <dbReference type="ChEBI" id="CHEBI:15377"/>
        <dbReference type="ChEBI" id="CHEBI:15379"/>
        <dbReference type="ChEBI" id="CHEBI:16240"/>
        <dbReference type="ChEBI" id="CHEBI:28938"/>
        <dbReference type="ChEBI" id="CHEBI:58451"/>
        <dbReference type="ChEBI" id="CHEBI:597326"/>
        <dbReference type="EC" id="1.4.3.5"/>
    </reaction>
</comment>
<name>A0A933KZE7_9HYPH</name>
<feature type="binding site" evidence="6 7">
    <location>
        <position position="79"/>
    </location>
    <ligand>
        <name>FMN</name>
        <dbReference type="ChEBI" id="CHEBI:58210"/>
    </ligand>
</feature>
<dbReference type="NCBIfam" id="NF004231">
    <property type="entry name" value="PRK05679.1"/>
    <property type="match status" value="1"/>
</dbReference>
<evidence type="ECO:0000256" key="1">
    <source>
        <dbReference type="ARBA" id="ARBA00007301"/>
    </source>
</evidence>
<accession>A0A933KZE7</accession>
<keyword evidence="5 6" id="KW-0664">Pyridoxine biosynthesis</keyword>
<dbReference type="InterPro" id="IPR012349">
    <property type="entry name" value="Split_barrel_FMN-bd"/>
</dbReference>
<comment type="catalytic activity">
    <reaction evidence="6">
        <text>pyridoxine 5'-phosphate + O2 = pyridoxal 5'-phosphate + H2O2</text>
        <dbReference type="Rhea" id="RHEA:15149"/>
        <dbReference type="ChEBI" id="CHEBI:15379"/>
        <dbReference type="ChEBI" id="CHEBI:16240"/>
        <dbReference type="ChEBI" id="CHEBI:58589"/>
        <dbReference type="ChEBI" id="CHEBI:597326"/>
        <dbReference type="EC" id="1.4.3.5"/>
    </reaction>
</comment>
<feature type="binding site" evidence="6">
    <location>
        <position position="119"/>
    </location>
    <ligand>
        <name>substrate</name>
    </ligand>
</feature>
<feature type="binding site" evidence="6 7">
    <location>
        <position position="78"/>
    </location>
    <ligand>
        <name>FMN</name>
        <dbReference type="ChEBI" id="CHEBI:58210"/>
    </ligand>
</feature>
<comment type="similarity">
    <text evidence="1 6">Belongs to the pyridoxamine 5'-phosphate oxidase family.</text>
</comment>
<evidence type="ECO:0000256" key="3">
    <source>
        <dbReference type="ARBA" id="ARBA00022643"/>
    </source>
</evidence>
<feature type="binding site" evidence="6 7">
    <location>
        <begin position="136"/>
        <end position="137"/>
    </location>
    <ligand>
        <name>FMN</name>
        <dbReference type="ChEBI" id="CHEBI:58210"/>
    </ligand>
</feature>
<dbReference type="SUPFAM" id="SSF50475">
    <property type="entry name" value="FMN-binding split barrel"/>
    <property type="match status" value="1"/>
</dbReference>
<evidence type="ECO:0000256" key="7">
    <source>
        <dbReference type="PIRSR" id="PIRSR000190-2"/>
    </source>
</evidence>
<protein>
    <recommendedName>
        <fullName evidence="6">Pyridoxine/pyridoxamine 5'-phosphate oxidase</fullName>
        <ecNumber evidence="6">1.4.3.5</ecNumber>
    </recommendedName>
    <alternativeName>
        <fullName evidence="6">PNP/PMP oxidase</fullName>
        <shortName evidence="6">PNPOx</shortName>
    </alternativeName>
    <alternativeName>
        <fullName evidence="6">Pyridoxal 5'-phosphate synthase</fullName>
    </alternativeName>
</protein>
<comment type="function">
    <text evidence="6">Catalyzes the oxidation of either pyridoxine 5'-phosphate (PNP) or pyridoxamine 5'-phosphate (PMP) into pyridoxal 5'-phosphate (PLP).</text>
</comment>
<comment type="pathway">
    <text evidence="6">Cofactor metabolism; pyridoxal 5'-phosphate salvage; pyridoxal 5'-phosphate from pyridoxine 5'-phosphate: step 1/1.</text>
</comment>
<feature type="binding site" evidence="6 7">
    <location>
        <position position="192"/>
    </location>
    <ligand>
        <name>FMN</name>
        <dbReference type="ChEBI" id="CHEBI:58210"/>
    </ligand>
</feature>
<feature type="domain" description="Pyridoxamine 5'-phosphate oxidase N-terminal" evidence="8">
    <location>
        <begin position="37"/>
        <end position="152"/>
    </location>
</feature>
<organism evidence="10 11">
    <name type="scientific">Devosia nanyangense</name>
    <dbReference type="NCBI Taxonomy" id="1228055"/>
    <lineage>
        <taxon>Bacteria</taxon>
        <taxon>Pseudomonadati</taxon>
        <taxon>Pseudomonadota</taxon>
        <taxon>Alphaproteobacteria</taxon>
        <taxon>Hyphomicrobiales</taxon>
        <taxon>Devosiaceae</taxon>
        <taxon>Devosia</taxon>
    </lineage>
</organism>
<dbReference type="AlphaFoldDB" id="A0A933KZE7"/>
<feature type="binding site" evidence="6 7">
    <location>
        <position position="101"/>
    </location>
    <ligand>
        <name>FMN</name>
        <dbReference type="ChEBI" id="CHEBI:58210"/>
    </ligand>
</feature>
<comment type="cofactor">
    <cofactor evidence="6 7">
        <name>FMN</name>
        <dbReference type="ChEBI" id="CHEBI:58210"/>
    </cofactor>
    <text evidence="6 7">Binds 1 FMN per subunit.</text>
</comment>
<evidence type="ECO:0000259" key="9">
    <source>
        <dbReference type="Pfam" id="PF10590"/>
    </source>
</evidence>
<evidence type="ECO:0000313" key="10">
    <source>
        <dbReference type="EMBL" id="MBI4921419.1"/>
    </source>
</evidence>
<dbReference type="InterPro" id="IPR000659">
    <property type="entry name" value="Pyridox_Oxase"/>
</dbReference>
<feature type="domain" description="Pyridoxine 5'-phosphate oxidase dimerisation C-terminal" evidence="9">
    <location>
        <begin position="169"/>
        <end position="211"/>
    </location>
</feature>
<reference evidence="10" key="1">
    <citation type="submission" date="2020-07" db="EMBL/GenBank/DDBJ databases">
        <title>Huge and variable diversity of episymbiotic CPR bacteria and DPANN archaea in groundwater ecosystems.</title>
        <authorList>
            <person name="He C.Y."/>
            <person name="Keren R."/>
            <person name="Whittaker M."/>
            <person name="Farag I.F."/>
            <person name="Doudna J."/>
            <person name="Cate J.H.D."/>
            <person name="Banfield J.F."/>
        </authorList>
    </citation>
    <scope>NUCLEOTIDE SEQUENCE</scope>
    <source>
        <strain evidence="10">NC_groundwater_1586_Pr3_B-0.1um_66_15</strain>
    </source>
</reference>
<keyword evidence="3 6" id="KW-0288">FMN</keyword>
<comment type="caution">
    <text evidence="6">Lacks conserved residue(s) required for the propagation of feature annotation.</text>
</comment>
<sequence>MPAPTLSERLFDDDDTGEIDPFPLFEEWYVEAQLSEPNDPHAMAVATVDAAGLPDVRIVLANARDHRGFVFFTNFDSRKGEELLANPRAALVFHWKSLRRQVRARGPVEIVARAEADAYFATRPRVSQIGAHASLQSSPLDRKSTLIAAVDKLQTSLGEDTPVTRPANWSGFRIVPLEIEFWKDGAFRLHDRVRFSRSTADAGWSRQRLYP</sequence>
<gene>
    <name evidence="6 10" type="primary">pdxH</name>
    <name evidence="10" type="ORF">HY834_06680</name>
</gene>
<feature type="binding site" evidence="6">
    <location>
        <begin position="188"/>
        <end position="190"/>
    </location>
    <ligand>
        <name>substrate</name>
    </ligand>
</feature>